<keyword evidence="5 10" id="KW-1133">Transmembrane helix</keyword>
<dbReference type="Proteomes" id="UP000323425">
    <property type="component" value="Unassembled WGS sequence"/>
</dbReference>
<dbReference type="PANTHER" id="PTHR32089">
    <property type="entry name" value="METHYL-ACCEPTING CHEMOTAXIS PROTEIN MCPB"/>
    <property type="match status" value="1"/>
</dbReference>
<organism evidence="12 13">
    <name type="scientific">Pseudomonas extremaustralis</name>
    <dbReference type="NCBI Taxonomy" id="359110"/>
    <lineage>
        <taxon>Bacteria</taxon>
        <taxon>Pseudomonadati</taxon>
        <taxon>Pseudomonadota</taxon>
        <taxon>Gammaproteobacteria</taxon>
        <taxon>Pseudomonadales</taxon>
        <taxon>Pseudomonadaceae</taxon>
        <taxon>Pseudomonas</taxon>
    </lineage>
</organism>
<evidence type="ECO:0000256" key="6">
    <source>
        <dbReference type="ARBA" id="ARBA00023136"/>
    </source>
</evidence>
<evidence type="ECO:0000256" key="10">
    <source>
        <dbReference type="SAM" id="Phobius"/>
    </source>
</evidence>
<keyword evidence="7 9" id="KW-0807">Transducer</keyword>
<feature type="transmembrane region" description="Helical" evidence="10">
    <location>
        <begin position="67"/>
        <end position="87"/>
    </location>
</feature>
<evidence type="ECO:0000256" key="8">
    <source>
        <dbReference type="ARBA" id="ARBA00029447"/>
    </source>
</evidence>
<dbReference type="PRINTS" id="PR00260">
    <property type="entry name" value="CHEMTRNSDUCR"/>
</dbReference>
<name>A0A5M9IYY3_9PSED</name>
<dbReference type="Pfam" id="PF00015">
    <property type="entry name" value="MCPsignal"/>
    <property type="match status" value="1"/>
</dbReference>
<dbReference type="RefSeq" id="WP_150293538.1">
    <property type="nucleotide sequence ID" value="NZ_VTFH01000001.1"/>
</dbReference>
<dbReference type="PROSITE" id="PS50111">
    <property type="entry name" value="CHEMOTAXIS_TRANSDUC_2"/>
    <property type="match status" value="1"/>
</dbReference>
<evidence type="ECO:0000256" key="9">
    <source>
        <dbReference type="PROSITE-ProRule" id="PRU00284"/>
    </source>
</evidence>
<evidence type="ECO:0000256" key="4">
    <source>
        <dbReference type="ARBA" id="ARBA00022692"/>
    </source>
</evidence>
<evidence type="ECO:0000256" key="3">
    <source>
        <dbReference type="ARBA" id="ARBA00022481"/>
    </source>
</evidence>
<comment type="subcellular location">
    <subcellularLocation>
        <location evidence="1">Cell membrane</location>
    </subcellularLocation>
</comment>
<proteinExistence type="inferred from homology"/>
<feature type="domain" description="Methyl-accepting transducer" evidence="11">
    <location>
        <begin position="181"/>
        <end position="365"/>
    </location>
</feature>
<dbReference type="GO" id="GO:0004888">
    <property type="term" value="F:transmembrane signaling receptor activity"/>
    <property type="evidence" value="ECO:0007669"/>
    <property type="project" value="InterPro"/>
</dbReference>
<dbReference type="SUPFAM" id="SSF58104">
    <property type="entry name" value="Methyl-accepting chemotaxis protein (MCP) signaling domain"/>
    <property type="match status" value="1"/>
</dbReference>
<dbReference type="InterPro" id="IPR004089">
    <property type="entry name" value="MCPsignal_dom"/>
</dbReference>
<keyword evidence="6 10" id="KW-0472">Membrane</keyword>
<evidence type="ECO:0000256" key="7">
    <source>
        <dbReference type="ARBA" id="ARBA00023224"/>
    </source>
</evidence>
<keyword evidence="4 10" id="KW-0812">Transmembrane</keyword>
<evidence type="ECO:0000256" key="1">
    <source>
        <dbReference type="ARBA" id="ARBA00004236"/>
    </source>
</evidence>
<dbReference type="GO" id="GO:0007165">
    <property type="term" value="P:signal transduction"/>
    <property type="evidence" value="ECO:0007669"/>
    <property type="project" value="UniProtKB-KW"/>
</dbReference>
<sequence length="425" mass="45724">MAAVPLLGQHLSQAIEQPINRRRDALNGRQTVSEQTTPPSTALTLFPVALAGLLGGLAVAYSNGFSAWSVGVASLLLALCIGLGLWANRGYQVQWARLRQQLDQPAVASAALAVDNGLADVCLSVLPIWSRQIEAARAISETSILKLSERFGTLSSNISHSVASNGGQDASQQLVDLLEVGQQDLNSIVVALRTALSNKESELKEVMQLSGFTEQLQQMAKFVGDIASQTNLLALNAAIEAARAGEAGRGFAVVADEVRKLSSMSGETGRKISETVITVNAAIARTVQMSRHHAEQDTVTLADSERVVSQVIEHFRATAQTLVRNSHDLQQQSTGVADEIAEVLVALQFQDRVSQMLTLITGDLGKLQQQLDERQASSLSGHALPPMRSDRWLQELSTAYTMPEQHAIHDGQPHAKAEANEITFF</sequence>
<evidence type="ECO:0000313" key="12">
    <source>
        <dbReference type="EMBL" id="KAA8562004.1"/>
    </source>
</evidence>
<accession>A0A5M9IYY3</accession>
<protein>
    <submittedName>
        <fullName evidence="12">Methyl-accepting chemotaxis protein 4</fullName>
    </submittedName>
</protein>
<keyword evidence="3" id="KW-0488">Methylation</keyword>
<dbReference type="SMART" id="SM00283">
    <property type="entry name" value="MA"/>
    <property type="match status" value="1"/>
</dbReference>
<evidence type="ECO:0000256" key="2">
    <source>
        <dbReference type="ARBA" id="ARBA00022475"/>
    </source>
</evidence>
<dbReference type="InterPro" id="IPR004090">
    <property type="entry name" value="Chemotax_Me-accpt_rcpt"/>
</dbReference>
<gene>
    <name evidence="12" type="primary">mcp4</name>
    <name evidence="12" type="ORF">FX985_02070</name>
</gene>
<keyword evidence="2" id="KW-1003">Cell membrane</keyword>
<comment type="similarity">
    <text evidence="8">Belongs to the methyl-accepting chemotaxis (MCP) protein family.</text>
</comment>
<dbReference type="Gene3D" id="1.10.287.950">
    <property type="entry name" value="Methyl-accepting chemotaxis protein"/>
    <property type="match status" value="1"/>
</dbReference>
<evidence type="ECO:0000256" key="5">
    <source>
        <dbReference type="ARBA" id="ARBA00022989"/>
    </source>
</evidence>
<dbReference type="PANTHER" id="PTHR32089:SF112">
    <property type="entry name" value="LYSOZYME-LIKE PROTEIN-RELATED"/>
    <property type="match status" value="1"/>
</dbReference>
<dbReference type="GO" id="GO:0005886">
    <property type="term" value="C:plasma membrane"/>
    <property type="evidence" value="ECO:0007669"/>
    <property type="project" value="UniProtKB-SubCell"/>
</dbReference>
<dbReference type="GO" id="GO:0006935">
    <property type="term" value="P:chemotaxis"/>
    <property type="evidence" value="ECO:0007669"/>
    <property type="project" value="InterPro"/>
</dbReference>
<dbReference type="EMBL" id="VTFH01000001">
    <property type="protein sequence ID" value="KAA8562004.1"/>
    <property type="molecule type" value="Genomic_DNA"/>
</dbReference>
<evidence type="ECO:0000313" key="13">
    <source>
        <dbReference type="Proteomes" id="UP000323425"/>
    </source>
</evidence>
<feature type="transmembrane region" description="Helical" evidence="10">
    <location>
        <begin position="42"/>
        <end position="61"/>
    </location>
</feature>
<dbReference type="AlphaFoldDB" id="A0A5M9IYY3"/>
<reference evidence="12 13" key="1">
    <citation type="journal article" date="2018" name="Plant Biotechnol. Rep.">
        <title>Diversity and antifungal activity of endophytic bacteria associated with Panax ginseng seedlings.</title>
        <authorList>
            <person name="Park J.M."/>
            <person name="Hong C.E."/>
            <person name="Jo S.H."/>
        </authorList>
    </citation>
    <scope>NUCLEOTIDE SEQUENCE [LARGE SCALE GENOMIC DNA]</scope>
    <source>
        <strain evidence="12 13">PgKB38</strain>
    </source>
</reference>
<evidence type="ECO:0000259" key="11">
    <source>
        <dbReference type="PROSITE" id="PS50111"/>
    </source>
</evidence>
<comment type="caution">
    <text evidence="12">The sequence shown here is derived from an EMBL/GenBank/DDBJ whole genome shotgun (WGS) entry which is preliminary data.</text>
</comment>